<proteinExistence type="inferred from homology"/>
<reference evidence="9 10" key="1">
    <citation type="submission" date="2020-02" db="EMBL/GenBank/DDBJ databases">
        <title>Bacillus aquiflavi sp. nov., isolated from yellow water of strong flavor Chinese baijiu in Yibin region of China.</title>
        <authorList>
            <person name="Xie J."/>
        </authorList>
    </citation>
    <scope>NUCLEOTIDE SEQUENCE [LARGE SCALE GENOMIC DNA]</scope>
    <source>
        <strain evidence="9 10">SA4</strain>
    </source>
</reference>
<organism evidence="9 10">
    <name type="scientific">Bacillus mesophilus</name>
    <dbReference type="NCBI Taxonomy" id="1808955"/>
    <lineage>
        <taxon>Bacteria</taxon>
        <taxon>Bacillati</taxon>
        <taxon>Bacillota</taxon>
        <taxon>Bacilli</taxon>
        <taxon>Bacillales</taxon>
        <taxon>Bacillaceae</taxon>
        <taxon>Bacillus</taxon>
    </lineage>
</organism>
<name>A0A6M0Q5J2_9BACI</name>
<feature type="transmembrane region" description="Helical" evidence="7">
    <location>
        <begin position="345"/>
        <end position="362"/>
    </location>
</feature>
<feature type="transmembrane region" description="Helical" evidence="7">
    <location>
        <begin position="157"/>
        <end position="180"/>
    </location>
</feature>
<feature type="transmembrane region" description="Helical" evidence="7">
    <location>
        <begin position="281"/>
        <end position="300"/>
    </location>
</feature>
<keyword evidence="3" id="KW-0813">Transport</keyword>
<dbReference type="PROSITE" id="PS50850">
    <property type="entry name" value="MFS"/>
    <property type="match status" value="1"/>
</dbReference>
<evidence type="ECO:0000259" key="8">
    <source>
        <dbReference type="PROSITE" id="PS50850"/>
    </source>
</evidence>
<dbReference type="InterPro" id="IPR051788">
    <property type="entry name" value="MFS_Transporter"/>
</dbReference>
<keyword evidence="6 7" id="KW-0472">Membrane</keyword>
<dbReference type="GO" id="GO:0005886">
    <property type="term" value="C:plasma membrane"/>
    <property type="evidence" value="ECO:0007669"/>
    <property type="project" value="UniProtKB-SubCell"/>
</dbReference>
<dbReference type="GO" id="GO:0022857">
    <property type="term" value="F:transmembrane transporter activity"/>
    <property type="evidence" value="ECO:0007669"/>
    <property type="project" value="InterPro"/>
</dbReference>
<evidence type="ECO:0000256" key="3">
    <source>
        <dbReference type="ARBA" id="ARBA00022448"/>
    </source>
</evidence>
<dbReference type="AlphaFoldDB" id="A0A6M0Q5J2"/>
<accession>A0A6M0Q5J2</accession>
<comment type="subcellular location">
    <subcellularLocation>
        <location evidence="1">Cell membrane</location>
        <topology evidence="1">Multi-pass membrane protein</topology>
    </subcellularLocation>
</comment>
<evidence type="ECO:0000256" key="7">
    <source>
        <dbReference type="SAM" id="Phobius"/>
    </source>
</evidence>
<evidence type="ECO:0000256" key="4">
    <source>
        <dbReference type="ARBA" id="ARBA00022692"/>
    </source>
</evidence>
<dbReference type="SUPFAM" id="SSF103473">
    <property type="entry name" value="MFS general substrate transporter"/>
    <property type="match status" value="1"/>
</dbReference>
<comment type="caution">
    <text evidence="9">The sequence shown here is derived from an EMBL/GenBank/DDBJ whole genome shotgun (WGS) entry which is preliminary data.</text>
</comment>
<protein>
    <submittedName>
        <fullName evidence="9">MFS transporter</fullName>
    </submittedName>
</protein>
<keyword evidence="10" id="KW-1185">Reference proteome</keyword>
<dbReference type="Proteomes" id="UP000481043">
    <property type="component" value="Unassembled WGS sequence"/>
</dbReference>
<dbReference type="RefSeq" id="WP_163178222.1">
    <property type="nucleotide sequence ID" value="NZ_JAAIWM010000001.1"/>
</dbReference>
<evidence type="ECO:0000256" key="5">
    <source>
        <dbReference type="ARBA" id="ARBA00022989"/>
    </source>
</evidence>
<evidence type="ECO:0000256" key="1">
    <source>
        <dbReference type="ARBA" id="ARBA00004651"/>
    </source>
</evidence>
<dbReference type="EMBL" id="JAAIWM010000001">
    <property type="protein sequence ID" value="NEY71069.1"/>
    <property type="molecule type" value="Genomic_DNA"/>
</dbReference>
<evidence type="ECO:0000256" key="6">
    <source>
        <dbReference type="ARBA" id="ARBA00023136"/>
    </source>
</evidence>
<dbReference type="Gene3D" id="1.20.1250.20">
    <property type="entry name" value="MFS general substrate transporter like domains"/>
    <property type="match status" value="2"/>
</dbReference>
<feature type="transmembrane region" description="Helical" evidence="7">
    <location>
        <begin position="256"/>
        <end position="274"/>
    </location>
</feature>
<comment type="similarity">
    <text evidence="2">Belongs to the major facilitator superfamily.</text>
</comment>
<dbReference type="InterPro" id="IPR020846">
    <property type="entry name" value="MFS_dom"/>
</dbReference>
<feature type="transmembrane region" description="Helical" evidence="7">
    <location>
        <begin position="40"/>
        <end position="59"/>
    </location>
</feature>
<feature type="transmembrane region" description="Helical" evidence="7">
    <location>
        <begin position="129"/>
        <end position="151"/>
    </location>
</feature>
<keyword evidence="4 7" id="KW-0812">Transmembrane</keyword>
<feature type="transmembrane region" description="Helical" evidence="7">
    <location>
        <begin position="217"/>
        <end position="236"/>
    </location>
</feature>
<dbReference type="PANTHER" id="PTHR23514">
    <property type="entry name" value="BYPASS OF STOP CODON PROTEIN 6"/>
    <property type="match status" value="1"/>
</dbReference>
<sequence>MTLLLLLIIYLAFISLGLPDSLLGAAWPLMQKDFGVPLETAGILFMTIAGGTIVSSIVSGKVIKRFGTGKVTFFSGLLTASALLGMYVAPSIIWMGVWSILLGFGAGAVDTALNNYVANHYKAHHMSWLHSFWGVGATLGPVIIMAGFMLGDGAWRNGYLTIAIIQFILAAILLISLPLWNNASNNREGGLSENTETLDDEPSREHTKPLHIKGVKLSLLTFLFYCGVETTVGLWGSSYLVNVKELSAATAAQWVSFYWGGLTIGRFLTGFVTFKMSNTMLIRLGQIIALVGAALLILPLPTTVSLVGFIMVGFGFAPIYPSMLHETPARFGKTHSQTIMGYQMAVAYTGGTFIPPTLGLIASHTTIGIFPFFIVIFIIGMLLSSERLIALLRKRASVFN</sequence>
<keyword evidence="5 7" id="KW-1133">Transmembrane helix</keyword>
<dbReference type="InterPro" id="IPR036259">
    <property type="entry name" value="MFS_trans_sf"/>
</dbReference>
<gene>
    <name evidence="9" type="ORF">G4D63_04860</name>
</gene>
<feature type="transmembrane region" description="Helical" evidence="7">
    <location>
        <begin position="368"/>
        <end position="385"/>
    </location>
</feature>
<evidence type="ECO:0000313" key="9">
    <source>
        <dbReference type="EMBL" id="NEY71069.1"/>
    </source>
</evidence>
<evidence type="ECO:0000256" key="2">
    <source>
        <dbReference type="ARBA" id="ARBA00008335"/>
    </source>
</evidence>
<feature type="transmembrane region" description="Helical" evidence="7">
    <location>
        <begin position="71"/>
        <end position="89"/>
    </location>
</feature>
<dbReference type="PANTHER" id="PTHR23514:SF3">
    <property type="entry name" value="BYPASS OF STOP CODON PROTEIN 6"/>
    <property type="match status" value="1"/>
</dbReference>
<dbReference type="InterPro" id="IPR011701">
    <property type="entry name" value="MFS"/>
</dbReference>
<feature type="domain" description="Major facilitator superfamily (MFS) profile" evidence="8">
    <location>
        <begin position="5"/>
        <end position="392"/>
    </location>
</feature>
<feature type="transmembrane region" description="Helical" evidence="7">
    <location>
        <begin position="95"/>
        <end position="117"/>
    </location>
</feature>
<evidence type="ECO:0000313" key="10">
    <source>
        <dbReference type="Proteomes" id="UP000481043"/>
    </source>
</evidence>
<dbReference type="Pfam" id="PF07690">
    <property type="entry name" value="MFS_1"/>
    <property type="match status" value="1"/>
</dbReference>